<evidence type="ECO:0000256" key="3">
    <source>
        <dbReference type="SAM" id="SignalP"/>
    </source>
</evidence>
<name>A0AAV5W322_9BILA</name>
<evidence type="ECO:0008006" key="6">
    <source>
        <dbReference type="Google" id="ProtNLM"/>
    </source>
</evidence>
<feature type="transmembrane region" description="Helical" evidence="2">
    <location>
        <begin position="272"/>
        <end position="290"/>
    </location>
</feature>
<organism evidence="4 5">
    <name type="scientific">Pristionchus fissidentatus</name>
    <dbReference type="NCBI Taxonomy" id="1538716"/>
    <lineage>
        <taxon>Eukaryota</taxon>
        <taxon>Metazoa</taxon>
        <taxon>Ecdysozoa</taxon>
        <taxon>Nematoda</taxon>
        <taxon>Chromadorea</taxon>
        <taxon>Rhabditida</taxon>
        <taxon>Rhabditina</taxon>
        <taxon>Diplogasteromorpha</taxon>
        <taxon>Diplogasteroidea</taxon>
        <taxon>Neodiplogasteridae</taxon>
        <taxon>Pristionchus</taxon>
    </lineage>
</organism>
<dbReference type="EMBL" id="BTSY01000004">
    <property type="protein sequence ID" value="GMT25124.1"/>
    <property type="molecule type" value="Genomic_DNA"/>
</dbReference>
<dbReference type="PANTHER" id="PTHR16502">
    <property type="entry name" value="KERATINOCYTE-ASSOCIATED TRANSMEMBRANE PROTEIN 2"/>
    <property type="match status" value="1"/>
</dbReference>
<gene>
    <name evidence="4" type="ORF">PFISCL1PPCAC_16421</name>
</gene>
<keyword evidence="3" id="KW-0732">Signal</keyword>
<proteinExistence type="predicted"/>
<dbReference type="InterPro" id="IPR037645">
    <property type="entry name" value="KCT2"/>
</dbReference>
<evidence type="ECO:0000256" key="1">
    <source>
        <dbReference type="SAM" id="MobiDB-lite"/>
    </source>
</evidence>
<feature type="signal peptide" evidence="3">
    <location>
        <begin position="1"/>
        <end position="20"/>
    </location>
</feature>
<feature type="compositionally biased region" description="Acidic residues" evidence="1">
    <location>
        <begin position="203"/>
        <end position="218"/>
    </location>
</feature>
<sequence length="328" mass="36420">RSTRLLVSIIVVLLAQYGFADELGEISDDDFDPPPLMNTNATIGEKKETVAAAPPKIEEKEKTVSGVVDKLAKMKGNVHGDKTVTKPSFSATIDGKKIGVSAARNNSTEAADDEKDAKLSSAEKIVNSDKTKNAKNGVKVNPSSTEKEAMEKPKKEGSDKVKIEEKTTEVAAAGDDTTTVSPTTVDTKITVAEDSGENKQEMVDGEGEDKSEEPEEPEGEKVKTEKEKEKKKEEEKEEKRKKEETKKEEREKGGRPYPKQPLNVEYYSDSHFFSYFIFFIVISAGGYLAYHNKRKIMALMIEGRSGKGGRVRYHRLANDDNFERNVIY</sequence>
<evidence type="ECO:0000313" key="5">
    <source>
        <dbReference type="Proteomes" id="UP001432322"/>
    </source>
</evidence>
<dbReference type="AlphaFoldDB" id="A0AAV5W322"/>
<keyword evidence="5" id="KW-1185">Reference proteome</keyword>
<dbReference type="PANTHER" id="PTHR16502:SF0">
    <property type="entry name" value="KERATINOCYTE-ASSOCIATED TRANSMEMBRANE PROTEIN 2"/>
    <property type="match status" value="1"/>
</dbReference>
<dbReference type="Proteomes" id="UP001432322">
    <property type="component" value="Unassembled WGS sequence"/>
</dbReference>
<feature type="non-terminal residue" evidence="4">
    <location>
        <position position="1"/>
    </location>
</feature>
<keyword evidence="2" id="KW-0812">Transmembrane</keyword>
<comment type="caution">
    <text evidence="4">The sequence shown here is derived from an EMBL/GenBank/DDBJ whole genome shotgun (WGS) entry which is preliminary data.</text>
</comment>
<accession>A0AAV5W322</accession>
<feature type="region of interest" description="Disordered" evidence="1">
    <location>
        <begin position="100"/>
        <end position="261"/>
    </location>
</feature>
<protein>
    <recommendedName>
        <fullName evidence="6">Trans-golgi network protein 2</fullName>
    </recommendedName>
</protein>
<reference evidence="4" key="1">
    <citation type="submission" date="2023-10" db="EMBL/GenBank/DDBJ databases">
        <title>Genome assembly of Pristionchus species.</title>
        <authorList>
            <person name="Yoshida K."/>
            <person name="Sommer R.J."/>
        </authorList>
    </citation>
    <scope>NUCLEOTIDE SEQUENCE</scope>
    <source>
        <strain evidence="4">RS5133</strain>
    </source>
</reference>
<evidence type="ECO:0000313" key="4">
    <source>
        <dbReference type="EMBL" id="GMT25124.1"/>
    </source>
</evidence>
<feature type="compositionally biased region" description="Low complexity" evidence="1">
    <location>
        <begin position="175"/>
        <end position="187"/>
    </location>
</feature>
<feature type="chain" id="PRO_5044000276" description="Trans-golgi network protein 2" evidence="3">
    <location>
        <begin position="21"/>
        <end position="328"/>
    </location>
</feature>
<keyword evidence="2" id="KW-0472">Membrane</keyword>
<feature type="compositionally biased region" description="Basic and acidic residues" evidence="1">
    <location>
        <begin position="219"/>
        <end position="254"/>
    </location>
</feature>
<keyword evidence="2" id="KW-1133">Transmembrane helix</keyword>
<dbReference type="Pfam" id="PF17818">
    <property type="entry name" value="KCT2"/>
    <property type="match status" value="1"/>
</dbReference>
<feature type="compositionally biased region" description="Basic and acidic residues" evidence="1">
    <location>
        <begin position="145"/>
        <end position="168"/>
    </location>
</feature>
<evidence type="ECO:0000256" key="2">
    <source>
        <dbReference type="SAM" id="Phobius"/>
    </source>
</evidence>